<dbReference type="Proteomes" id="UP001515500">
    <property type="component" value="Chromosome 12"/>
</dbReference>
<dbReference type="InterPro" id="IPR011990">
    <property type="entry name" value="TPR-like_helical_dom_sf"/>
</dbReference>
<evidence type="ECO:0000313" key="1">
    <source>
        <dbReference type="Proteomes" id="UP001515500"/>
    </source>
</evidence>
<evidence type="ECO:0000313" key="2">
    <source>
        <dbReference type="RefSeq" id="XP_039136617.1"/>
    </source>
</evidence>
<gene>
    <name evidence="2" type="primary">LOC120273934</name>
</gene>
<organism evidence="1 2">
    <name type="scientific">Dioscorea cayennensis subsp. rotundata</name>
    <name type="common">White Guinea yam</name>
    <name type="synonym">Dioscorea rotundata</name>
    <dbReference type="NCBI Taxonomy" id="55577"/>
    <lineage>
        <taxon>Eukaryota</taxon>
        <taxon>Viridiplantae</taxon>
        <taxon>Streptophyta</taxon>
        <taxon>Embryophyta</taxon>
        <taxon>Tracheophyta</taxon>
        <taxon>Spermatophyta</taxon>
        <taxon>Magnoliopsida</taxon>
        <taxon>Liliopsida</taxon>
        <taxon>Dioscoreales</taxon>
        <taxon>Dioscoreaceae</taxon>
        <taxon>Dioscorea</taxon>
    </lineage>
</organism>
<dbReference type="PANTHER" id="PTHR47868:SF2">
    <property type="entry name" value="OS05G0457700 PROTEIN"/>
    <property type="match status" value="1"/>
</dbReference>
<keyword evidence="1" id="KW-1185">Reference proteome</keyword>
<reference evidence="2" key="1">
    <citation type="submission" date="2025-08" db="UniProtKB">
        <authorList>
            <consortium name="RefSeq"/>
        </authorList>
    </citation>
    <scope>IDENTIFICATION</scope>
</reference>
<protein>
    <submittedName>
        <fullName evidence="2">Uncharacterized protein LOC120273934 isoform X1</fullName>
    </submittedName>
</protein>
<dbReference type="PANTHER" id="PTHR47868">
    <property type="entry name" value="OS05G0457700 PROTEIN"/>
    <property type="match status" value="1"/>
</dbReference>
<name>A0AB40CCZ4_DIOCR</name>
<dbReference type="RefSeq" id="XP_039136617.1">
    <property type="nucleotide sequence ID" value="XM_039280683.1"/>
</dbReference>
<accession>A0AB40CCZ4</accession>
<dbReference type="Gene3D" id="1.25.40.10">
    <property type="entry name" value="Tetratricopeptide repeat domain"/>
    <property type="match status" value="1"/>
</dbReference>
<dbReference type="AlphaFoldDB" id="A0AB40CCZ4"/>
<dbReference type="SUPFAM" id="SSF48452">
    <property type="entry name" value="TPR-like"/>
    <property type="match status" value="1"/>
</dbReference>
<dbReference type="GO" id="GO:0005739">
    <property type="term" value="C:mitochondrion"/>
    <property type="evidence" value="ECO:0007669"/>
    <property type="project" value="TreeGrafter"/>
</dbReference>
<sequence>MLFFFSSTLCSLVLDRRYKELGREEAAAMLRRALGRAVTQISACSCSVTKPMLLRFCGTSGLGSSQEESVARQMIQYALSHARSQKSGESYAQAMLVLEQGLSNFQASGGDSDDDAIGVLLLAMSTLLYERGELGDTIEKLQMVLRLEGASLPVRVAALEGLVGLRLENGEDNASRMQADDYLQLLKGSTDTQASFALDAVTSRAKAIKGLADLATGELNTAELLFSDENTNLEEDKIQKGNAVLSYGEYLHATGNFSLAKDLYERIIEVFEAKDGFDYAYPAAANMVPEEVLLGATCALGQLLSQSGKFNDSEELLTKALNMAENHFGSTHPKVGVVLTCIALLFKHKARIESSSSILIQEGLYRRALDLLKAPGCDFEVKNNHVDRRDVVALARGGYAEILLIQQNRKAEGERMSKWAEATWRNHRLSLAQALEFSEPSQAAVIDTRISRVL</sequence>
<proteinExistence type="predicted"/>
<dbReference type="GeneID" id="120273934"/>